<organism evidence="3 4">
    <name type="scientific">Luteipulveratus halotolerans</name>
    <dbReference type="NCBI Taxonomy" id="1631356"/>
    <lineage>
        <taxon>Bacteria</taxon>
        <taxon>Bacillati</taxon>
        <taxon>Actinomycetota</taxon>
        <taxon>Actinomycetes</taxon>
        <taxon>Micrococcales</taxon>
        <taxon>Dermacoccaceae</taxon>
        <taxon>Luteipulveratus</taxon>
    </lineage>
</organism>
<keyword evidence="2" id="KW-0472">Membrane</keyword>
<dbReference type="Proteomes" id="UP000037397">
    <property type="component" value="Unassembled WGS sequence"/>
</dbReference>
<sequence>MHPYSDAVTTATPVLTSLAAASSSDAGSKILGAGLLVVLAAVVLMIIWWARPRLREQRHKAWEKAGLLPEQLEPEGTAQRRSDDGSTRDPLD</sequence>
<feature type="compositionally biased region" description="Basic and acidic residues" evidence="1">
    <location>
        <begin position="78"/>
        <end position="92"/>
    </location>
</feature>
<evidence type="ECO:0000313" key="4">
    <source>
        <dbReference type="Proteomes" id="UP000037397"/>
    </source>
</evidence>
<evidence type="ECO:0000256" key="2">
    <source>
        <dbReference type="SAM" id="Phobius"/>
    </source>
</evidence>
<keyword evidence="4" id="KW-1185">Reference proteome</keyword>
<evidence type="ECO:0000256" key="1">
    <source>
        <dbReference type="SAM" id="MobiDB-lite"/>
    </source>
</evidence>
<gene>
    <name evidence="3" type="ORF">VV01_12675</name>
</gene>
<name>A0A0L6CJ34_9MICO</name>
<keyword evidence="2" id="KW-1133">Transmembrane helix</keyword>
<comment type="caution">
    <text evidence="3">The sequence shown here is derived from an EMBL/GenBank/DDBJ whole genome shotgun (WGS) entry which is preliminary data.</text>
</comment>
<dbReference type="EMBL" id="LAIR01000002">
    <property type="protein sequence ID" value="KNX37811.1"/>
    <property type="molecule type" value="Genomic_DNA"/>
</dbReference>
<accession>A0A0L6CJ34</accession>
<protein>
    <submittedName>
        <fullName evidence="3">Uncharacterized protein</fullName>
    </submittedName>
</protein>
<reference evidence="4" key="1">
    <citation type="submission" date="2015-03" db="EMBL/GenBank/DDBJ databases">
        <title>Luteipulveratus halotolerans sp. nov., a novel actinobacterium (Dermacoccaceae) from Sarawak, Malaysia.</title>
        <authorList>
            <person name="Juboi H."/>
            <person name="Basik A."/>
            <person name="Shamsul S.S."/>
            <person name="Arnold P."/>
            <person name="Schmitt E.K."/>
            <person name="Sanglier J.-J."/>
            <person name="Yeo T."/>
        </authorList>
    </citation>
    <scope>NUCLEOTIDE SEQUENCE [LARGE SCALE GENOMIC DNA]</scope>
    <source>
        <strain evidence="4">C296001</strain>
    </source>
</reference>
<evidence type="ECO:0000313" key="3">
    <source>
        <dbReference type="EMBL" id="KNX37811.1"/>
    </source>
</evidence>
<feature type="region of interest" description="Disordered" evidence="1">
    <location>
        <begin position="65"/>
        <end position="92"/>
    </location>
</feature>
<keyword evidence="2" id="KW-0812">Transmembrane</keyword>
<dbReference type="AlphaFoldDB" id="A0A0L6CJ34"/>
<proteinExistence type="predicted"/>
<feature type="transmembrane region" description="Helical" evidence="2">
    <location>
        <begin position="30"/>
        <end position="50"/>
    </location>
</feature>